<dbReference type="AlphaFoldDB" id="K1LPJ5"/>
<sequence>MFKFIADNSIIIDEIIYILCGLICIMTGITGLRNKKSRMGTFMR</sequence>
<dbReference type="STRING" id="883112.HMPREF9707_01343"/>
<feature type="transmembrane region" description="Helical" evidence="1">
    <location>
        <begin position="15"/>
        <end position="34"/>
    </location>
</feature>
<comment type="caution">
    <text evidence="2">The sequence shown here is derived from an EMBL/GenBank/DDBJ whole genome shotgun (WGS) entry which is preliminary data.</text>
</comment>
<gene>
    <name evidence="2" type="ORF">HMPREF9707_01343</name>
</gene>
<protein>
    <submittedName>
        <fullName evidence="2">Uncharacterized protein</fullName>
    </submittedName>
</protein>
<proteinExistence type="predicted"/>
<dbReference type="EMBL" id="AGZE01000036">
    <property type="protein sequence ID" value="EKB54042.1"/>
    <property type="molecule type" value="Genomic_DNA"/>
</dbReference>
<evidence type="ECO:0000313" key="2">
    <source>
        <dbReference type="EMBL" id="EKB54042.1"/>
    </source>
</evidence>
<dbReference type="HOGENOM" id="CLU_3216475_0_0_9"/>
<evidence type="ECO:0000256" key="1">
    <source>
        <dbReference type="SAM" id="Phobius"/>
    </source>
</evidence>
<keyword evidence="3" id="KW-1185">Reference proteome</keyword>
<keyword evidence="1" id="KW-0472">Membrane</keyword>
<evidence type="ECO:0000313" key="3">
    <source>
        <dbReference type="Proteomes" id="UP000005147"/>
    </source>
</evidence>
<accession>K1LPJ5</accession>
<keyword evidence="1" id="KW-1133">Transmembrane helix</keyword>
<dbReference type="Proteomes" id="UP000005147">
    <property type="component" value="Unassembled WGS sequence"/>
</dbReference>
<reference evidence="2 3" key="1">
    <citation type="submission" date="2012-07" db="EMBL/GenBank/DDBJ databases">
        <title>The Genome Sequence of Facklamia ignava CCUG 37419.</title>
        <authorList>
            <consortium name="The Broad Institute Genome Sequencing Platform"/>
            <person name="Earl A."/>
            <person name="Ward D."/>
            <person name="Feldgarden M."/>
            <person name="Gevers D."/>
            <person name="Huys G."/>
            <person name="Walker B."/>
            <person name="Young S.K."/>
            <person name="Zeng Q."/>
            <person name="Gargeya S."/>
            <person name="Fitzgerald M."/>
            <person name="Haas B."/>
            <person name="Abouelleil A."/>
            <person name="Alvarado L."/>
            <person name="Arachchi H.M."/>
            <person name="Berlin A.M."/>
            <person name="Chapman S.B."/>
            <person name="Goldberg J."/>
            <person name="Griggs A."/>
            <person name="Gujja S."/>
            <person name="Hansen M."/>
            <person name="Howarth C."/>
            <person name="Imamovic A."/>
            <person name="Larimer J."/>
            <person name="McCowen C."/>
            <person name="Montmayeur A."/>
            <person name="Murphy C."/>
            <person name="Neiman D."/>
            <person name="Pearson M."/>
            <person name="Priest M."/>
            <person name="Roberts A."/>
            <person name="Saif S."/>
            <person name="Shea T."/>
            <person name="Sisk P."/>
            <person name="Sykes S."/>
            <person name="Wortman J."/>
            <person name="Nusbaum C."/>
            <person name="Birren B."/>
        </authorList>
    </citation>
    <scope>NUCLEOTIDE SEQUENCE [LARGE SCALE GENOMIC DNA]</scope>
    <source>
        <strain evidence="2 3">CCUG 37419</strain>
    </source>
</reference>
<name>K1LPJ5_9LACT</name>
<organism evidence="2 3">
    <name type="scientific">Falseniella ignava CCUG 37419</name>
    <dbReference type="NCBI Taxonomy" id="883112"/>
    <lineage>
        <taxon>Bacteria</taxon>
        <taxon>Bacillati</taxon>
        <taxon>Bacillota</taxon>
        <taxon>Bacilli</taxon>
        <taxon>Lactobacillales</taxon>
        <taxon>Aerococcaceae</taxon>
        <taxon>Falseniella</taxon>
    </lineage>
</organism>
<keyword evidence="1" id="KW-0812">Transmembrane</keyword>